<protein>
    <recommendedName>
        <fullName evidence="2">Zn(2)-C6 fungal-type domain-containing protein</fullName>
    </recommendedName>
</protein>
<proteinExistence type="predicted"/>
<dbReference type="InterPro" id="IPR001138">
    <property type="entry name" value="Zn2Cys6_DnaBD"/>
</dbReference>
<dbReference type="SMART" id="SM00066">
    <property type="entry name" value="GAL4"/>
    <property type="match status" value="1"/>
</dbReference>
<organism evidence="3 4">
    <name type="scientific">Pichia californica</name>
    <dbReference type="NCBI Taxonomy" id="460514"/>
    <lineage>
        <taxon>Eukaryota</taxon>
        <taxon>Fungi</taxon>
        <taxon>Dikarya</taxon>
        <taxon>Ascomycota</taxon>
        <taxon>Saccharomycotina</taxon>
        <taxon>Pichiomycetes</taxon>
        <taxon>Pichiales</taxon>
        <taxon>Pichiaceae</taxon>
        <taxon>Pichia</taxon>
    </lineage>
</organism>
<evidence type="ECO:0000256" key="1">
    <source>
        <dbReference type="SAM" id="MobiDB-lite"/>
    </source>
</evidence>
<keyword evidence="4" id="KW-1185">Reference proteome</keyword>
<evidence type="ECO:0000313" key="3">
    <source>
        <dbReference type="EMBL" id="KAG0691329.1"/>
    </source>
</evidence>
<dbReference type="SUPFAM" id="SSF57701">
    <property type="entry name" value="Zn2/Cys6 DNA-binding domain"/>
    <property type="match status" value="1"/>
</dbReference>
<dbReference type="GO" id="GO:0008270">
    <property type="term" value="F:zinc ion binding"/>
    <property type="evidence" value="ECO:0007669"/>
    <property type="project" value="InterPro"/>
</dbReference>
<dbReference type="PANTHER" id="PTHR47657">
    <property type="entry name" value="STEROL REGULATORY ELEMENT-BINDING PROTEIN ECM22"/>
    <property type="match status" value="1"/>
</dbReference>
<dbReference type="Proteomes" id="UP000697127">
    <property type="component" value="Unassembled WGS sequence"/>
</dbReference>
<dbReference type="CDD" id="cd00067">
    <property type="entry name" value="GAL4"/>
    <property type="match status" value="1"/>
</dbReference>
<dbReference type="GO" id="GO:0000981">
    <property type="term" value="F:DNA-binding transcription factor activity, RNA polymerase II-specific"/>
    <property type="evidence" value="ECO:0007669"/>
    <property type="project" value="InterPro"/>
</dbReference>
<dbReference type="PROSITE" id="PS00463">
    <property type="entry name" value="ZN2_CY6_FUNGAL_1"/>
    <property type="match status" value="1"/>
</dbReference>
<accession>A0A9P6WQA1</accession>
<feature type="compositionally biased region" description="Acidic residues" evidence="1">
    <location>
        <begin position="72"/>
        <end position="98"/>
    </location>
</feature>
<gene>
    <name evidence="3" type="ORF">C6P40_001613</name>
</gene>
<dbReference type="Gene3D" id="4.10.240.10">
    <property type="entry name" value="Zn(2)-C6 fungal-type DNA-binding domain"/>
    <property type="match status" value="1"/>
</dbReference>
<sequence length="828" mass="96403">MNANSHNYDNVIKKEYEPTQIKLENLGFKHRQQMINNNDSSHQNIIIKDEFSDVLNDMQYTFDDNYGHGDNDDNDNDDNDNDDDHDDGDEDEDDDEPEMIQNKTIERGRVKKKHTKSRDGCTVCKERKIRCDQRIPVCSFCERKGHECPYLMMTPFQIHRILENQRSSGKTFISSVATSISTQEIFDTNYESISSSETNSIGNSHTPQKGDGYFYRTSGKINLNSQSPYLNCSDYQVHEIESALLPSIVGNEISLEVEDEDIHNYIPLKTNYIPTDFHHLESQNNLNSLNFPLPLYSNSRISNKIFNTSHNPIFKYYNNYIQTSEKLVKYLFIKDFKSIHEFLGDINLDFILQSDYFQFLSIGQLYNKLLRKSFLLFALDHYKNIILKQGVVPFANYKAKLAIACECENNSVISIDIITKIIKDEYLPQFYEFSIAGVSLFLGSFMILDDCLGFHFKNGLKYDMSFDEGNKAIQLVGVFSTGYYTIVMERSKEQLLMSTTNILSAFLVTNFKRLLEQNYPVKVFEEFEKVVEKSNIQLGGDINFENLKLFCEKHSHLIKVNIHKHSLIGLNNGYLIRLFNSFKCITPFDICNYGQSDKKLFIDKDIEIIVSLFYFAGGNILDGLFPCLRSILSGSFCVLLWEEYQYPDTRSLMRLFNSIIDKRKKLIAIYLIRVGLFFKCQRMYFRKYSETYPIDELLNEDSGLSINERYLKLLKLKEDCLVNQIPMRSFLLDKGQFIRRWNYSNDKNLKPKRTNRVWDNKIINCFAGDEDAIIEDFKKSNNGFFTFDHNPATDLSEDNAVSEETTFIDGNQIKVLWKLTTYIRINNL</sequence>
<dbReference type="InterPro" id="IPR052400">
    <property type="entry name" value="Zn2-C6_fungal_TF"/>
</dbReference>
<dbReference type="PANTHER" id="PTHR47657:SF7">
    <property type="entry name" value="STEROL REGULATORY ELEMENT-BINDING PROTEIN ECM22"/>
    <property type="match status" value="1"/>
</dbReference>
<dbReference type="AlphaFoldDB" id="A0A9P6WQA1"/>
<evidence type="ECO:0000259" key="2">
    <source>
        <dbReference type="PROSITE" id="PS50048"/>
    </source>
</evidence>
<dbReference type="Pfam" id="PF00172">
    <property type="entry name" value="Zn_clus"/>
    <property type="match status" value="1"/>
</dbReference>
<comment type="caution">
    <text evidence="3">The sequence shown here is derived from an EMBL/GenBank/DDBJ whole genome shotgun (WGS) entry which is preliminary data.</text>
</comment>
<dbReference type="InterPro" id="IPR036864">
    <property type="entry name" value="Zn2-C6_fun-type_DNA-bd_sf"/>
</dbReference>
<evidence type="ECO:0000313" key="4">
    <source>
        <dbReference type="Proteomes" id="UP000697127"/>
    </source>
</evidence>
<feature type="domain" description="Zn(2)-C6 fungal-type" evidence="2">
    <location>
        <begin position="120"/>
        <end position="150"/>
    </location>
</feature>
<reference evidence="3" key="1">
    <citation type="submission" date="2020-11" db="EMBL/GenBank/DDBJ databases">
        <title>Kefir isolates.</title>
        <authorList>
            <person name="Marcisauskas S."/>
            <person name="Kim Y."/>
            <person name="Blasche S."/>
        </authorList>
    </citation>
    <scope>NUCLEOTIDE SEQUENCE</scope>
    <source>
        <strain evidence="3">Olga-1</strain>
    </source>
</reference>
<dbReference type="EMBL" id="PUHW01000002">
    <property type="protein sequence ID" value="KAG0691329.1"/>
    <property type="molecule type" value="Genomic_DNA"/>
</dbReference>
<name>A0A9P6WQA1_9ASCO</name>
<feature type="region of interest" description="Disordered" evidence="1">
    <location>
        <begin position="62"/>
        <end position="112"/>
    </location>
</feature>
<dbReference type="PROSITE" id="PS50048">
    <property type="entry name" value="ZN2_CY6_FUNGAL_2"/>
    <property type="match status" value="1"/>
</dbReference>